<reference evidence="1 2" key="1">
    <citation type="submission" date="2023-10" db="EMBL/GenBank/DDBJ databases">
        <title>Draft genome sequence of Xylaria bambusicola isolate GMP-LS, the root and basal stem rot pathogen of sugarcane in Indonesia.</title>
        <authorList>
            <person name="Selvaraj P."/>
            <person name="Muralishankar V."/>
            <person name="Muruganantham S."/>
            <person name="Sp S."/>
            <person name="Haryani S."/>
            <person name="Lau K.J.X."/>
            <person name="Naqvi N.I."/>
        </authorList>
    </citation>
    <scope>NUCLEOTIDE SEQUENCE [LARGE SCALE GENOMIC DNA]</scope>
    <source>
        <strain evidence="1">GMP-LS</strain>
    </source>
</reference>
<evidence type="ECO:0000313" key="1">
    <source>
        <dbReference type="EMBL" id="KAK5625716.1"/>
    </source>
</evidence>
<sequence length="301" mass="32939">MLNDSSVSGVAAIHVLTRTDKSRLCVYCVSGGMLHSFYRSTEDGSSWVKDSHPPFPEHPISGTPAVTSTPGYDSRRWSLVVPCQSGGLLHTSTEGSSSSPRYSSEKIIWEPVDHVAKDLGIISSVSITAIKRKTAKGYGDSSEKTDIVMVCVASGRLHTAEGELSRKSRSNSYSVEWEAQTPTRILHPGEVTGNPMLIQKDSKRQPQLDLLVPSAEGGIFHYVRPASTPDEWHMIARIAFPQGLPAASCLTFHSEKGIYEARNFRAFIQSGGHLYYATTTESSDPWLRTYLRPILSPGPFG</sequence>
<dbReference type="Proteomes" id="UP001305414">
    <property type="component" value="Unassembled WGS sequence"/>
</dbReference>
<protein>
    <submittedName>
        <fullName evidence="1">Uncharacterized protein</fullName>
    </submittedName>
</protein>
<name>A0AAN7Z643_9PEZI</name>
<dbReference type="AlphaFoldDB" id="A0AAN7Z643"/>
<evidence type="ECO:0000313" key="2">
    <source>
        <dbReference type="Proteomes" id="UP001305414"/>
    </source>
</evidence>
<gene>
    <name evidence="1" type="ORF">RRF57_001432</name>
</gene>
<organism evidence="1 2">
    <name type="scientific">Xylaria bambusicola</name>
    <dbReference type="NCBI Taxonomy" id="326684"/>
    <lineage>
        <taxon>Eukaryota</taxon>
        <taxon>Fungi</taxon>
        <taxon>Dikarya</taxon>
        <taxon>Ascomycota</taxon>
        <taxon>Pezizomycotina</taxon>
        <taxon>Sordariomycetes</taxon>
        <taxon>Xylariomycetidae</taxon>
        <taxon>Xylariales</taxon>
        <taxon>Xylariaceae</taxon>
        <taxon>Xylaria</taxon>
    </lineage>
</organism>
<proteinExistence type="predicted"/>
<dbReference type="EMBL" id="JAWHQM010000002">
    <property type="protein sequence ID" value="KAK5625716.1"/>
    <property type="molecule type" value="Genomic_DNA"/>
</dbReference>
<keyword evidence="2" id="KW-1185">Reference proteome</keyword>
<comment type="caution">
    <text evidence="1">The sequence shown here is derived from an EMBL/GenBank/DDBJ whole genome shotgun (WGS) entry which is preliminary data.</text>
</comment>
<accession>A0AAN7Z643</accession>